<feature type="domain" description="N-acetyltransferase" evidence="1">
    <location>
        <begin position="13"/>
        <end position="171"/>
    </location>
</feature>
<dbReference type="InterPro" id="IPR000182">
    <property type="entry name" value="GNAT_dom"/>
</dbReference>
<reference evidence="2 3" key="1">
    <citation type="submission" date="2022-06" db="EMBL/GenBank/DDBJ databases">
        <title>Genomic Encyclopedia of Archaeal and Bacterial Type Strains, Phase II (KMG-II): from individual species to whole genera.</title>
        <authorList>
            <person name="Goeker M."/>
        </authorList>
    </citation>
    <scope>NUCLEOTIDE SEQUENCE [LARGE SCALE GENOMIC DNA]</scope>
    <source>
        <strain evidence="2 3">DSM 44255</strain>
    </source>
</reference>
<dbReference type="SUPFAM" id="SSF55729">
    <property type="entry name" value="Acyl-CoA N-acyltransferases (Nat)"/>
    <property type="match status" value="1"/>
</dbReference>
<keyword evidence="3" id="KW-1185">Reference proteome</keyword>
<dbReference type="InterPro" id="IPR051531">
    <property type="entry name" value="N-acetyltransferase"/>
</dbReference>
<dbReference type="PANTHER" id="PTHR43792:SF1">
    <property type="entry name" value="N-ACETYLTRANSFERASE DOMAIN-CONTAINING PROTEIN"/>
    <property type="match status" value="1"/>
</dbReference>
<protein>
    <submittedName>
        <fullName evidence="2">Protein N-acetyltransferase, RimJ/RimL family</fullName>
    </submittedName>
</protein>
<dbReference type="PANTHER" id="PTHR43792">
    <property type="entry name" value="GNAT FAMILY, PUTATIVE (AFU_ORTHOLOGUE AFUA_3G00765)-RELATED-RELATED"/>
    <property type="match status" value="1"/>
</dbReference>
<dbReference type="RefSeq" id="WP_253889334.1">
    <property type="nucleotide sequence ID" value="NZ_BAAAVB010000001.1"/>
</dbReference>
<dbReference type="Gene3D" id="3.40.630.30">
    <property type="match status" value="1"/>
</dbReference>
<evidence type="ECO:0000313" key="2">
    <source>
        <dbReference type="EMBL" id="MCP2272418.1"/>
    </source>
</evidence>
<dbReference type="Proteomes" id="UP001205185">
    <property type="component" value="Unassembled WGS sequence"/>
</dbReference>
<gene>
    <name evidence="2" type="ORF">LV75_004944</name>
</gene>
<evidence type="ECO:0000259" key="1">
    <source>
        <dbReference type="PROSITE" id="PS51186"/>
    </source>
</evidence>
<dbReference type="Pfam" id="PF13302">
    <property type="entry name" value="Acetyltransf_3"/>
    <property type="match status" value="1"/>
</dbReference>
<sequence length="199" mass="22639">MPLPPFPIKTRRLVLRPYAAEDADQLYRAQSREDVTQYLYWGPRTREEAEVALADRMTRTALTVEGDRVILAVDLADTGELLGEVHLAWISEEHRTVEIGYIFHPDYAGYGYATEAAAQLVRIAFDDLDMHRVIARLDADNAASTRLLERLGMRKEAHFVRNEFVRGRWADEAVFAMLDSEWPSARVAEPFVRGLPGHA</sequence>
<dbReference type="InterPro" id="IPR016181">
    <property type="entry name" value="Acyl_CoA_acyltransferase"/>
</dbReference>
<organism evidence="2 3">
    <name type="scientific">Actinokineospora diospyrosa</name>
    <dbReference type="NCBI Taxonomy" id="103728"/>
    <lineage>
        <taxon>Bacteria</taxon>
        <taxon>Bacillati</taxon>
        <taxon>Actinomycetota</taxon>
        <taxon>Actinomycetes</taxon>
        <taxon>Pseudonocardiales</taxon>
        <taxon>Pseudonocardiaceae</taxon>
        <taxon>Actinokineospora</taxon>
    </lineage>
</organism>
<comment type="caution">
    <text evidence="2">The sequence shown here is derived from an EMBL/GenBank/DDBJ whole genome shotgun (WGS) entry which is preliminary data.</text>
</comment>
<evidence type="ECO:0000313" key="3">
    <source>
        <dbReference type="Proteomes" id="UP001205185"/>
    </source>
</evidence>
<accession>A0ABT1IIQ4</accession>
<dbReference type="PROSITE" id="PS51186">
    <property type="entry name" value="GNAT"/>
    <property type="match status" value="1"/>
</dbReference>
<proteinExistence type="predicted"/>
<name>A0ABT1IIQ4_9PSEU</name>
<dbReference type="EMBL" id="JAMTCO010000012">
    <property type="protein sequence ID" value="MCP2272418.1"/>
    <property type="molecule type" value="Genomic_DNA"/>
</dbReference>